<organism evidence="2">
    <name type="scientific">Siphoviridae sp. ctb8j11</name>
    <dbReference type="NCBI Taxonomy" id="2825564"/>
    <lineage>
        <taxon>Viruses</taxon>
        <taxon>Duplodnaviria</taxon>
        <taxon>Heunggongvirae</taxon>
        <taxon>Uroviricota</taxon>
        <taxon>Caudoviricetes</taxon>
    </lineage>
</organism>
<feature type="region of interest" description="Disordered" evidence="1">
    <location>
        <begin position="1"/>
        <end position="21"/>
    </location>
</feature>
<reference evidence="2" key="1">
    <citation type="journal article" date="2021" name="Proc. Natl. Acad. Sci. U.S.A.">
        <title>A Catalog of Tens of Thousands of Viruses from Human Metagenomes Reveals Hidden Associations with Chronic Diseases.</title>
        <authorList>
            <person name="Tisza M.J."/>
            <person name="Buck C.B."/>
        </authorList>
    </citation>
    <scope>NUCLEOTIDE SEQUENCE</scope>
    <source>
        <strain evidence="2">Ctb8j11</strain>
    </source>
</reference>
<dbReference type="SUPFAM" id="SSF49373">
    <property type="entry name" value="Invasin/intimin cell-adhesion fragments"/>
    <property type="match status" value="1"/>
</dbReference>
<dbReference type="EMBL" id="BK015437">
    <property type="protein sequence ID" value="DAE06433.1"/>
    <property type="molecule type" value="Genomic_DNA"/>
</dbReference>
<sequence>MISAGKLHQAAKNTPSQYKDRKKQYLGDVSAEFMHEYAQYATNFIEARVQGLDPENPHDWETALIRMADISPDSASTLRKKDDYKIVLFADASIDYVPEGAKIECMGSTWLVINPQNISSETANAVVQRCRSVWNHLDWYGNLLSEPICVDKALLLSNDSDMQDYALISKGYVNVSCQCNEQTKELNTNSRIILGSGAYRITGFSDYSMEFTGDYNSVRILEFSARYEPPNMEIDDMERHVAGGKTFSWEIRVTGNPVVKAGAVSRMTAESIRMGDAVEPDENHPVSYLWESSNPDVANVGLDGSIIGISKGECTVTCVLEQNREITASMKVTVVPAEGENEVAFFGNIPQSIRAYESLTLEAAYFENGKQTDAEISYTISGADSMSYSFTQDGNVLTVNCWTASETPLTITAVVGEYAASVELGLEGL</sequence>
<evidence type="ECO:0000313" key="2">
    <source>
        <dbReference type="EMBL" id="DAE06433.1"/>
    </source>
</evidence>
<proteinExistence type="predicted"/>
<evidence type="ECO:0000256" key="1">
    <source>
        <dbReference type="SAM" id="MobiDB-lite"/>
    </source>
</evidence>
<name>A0A8S5PJ53_9CAUD</name>
<protein>
    <submittedName>
        <fullName evidence="2">Tail tube protein</fullName>
    </submittedName>
</protein>
<dbReference type="InterPro" id="IPR008964">
    <property type="entry name" value="Invasin/intimin_cell_adhesion"/>
</dbReference>
<accession>A0A8S5PJ53</accession>
<dbReference type="Gene3D" id="2.60.40.1080">
    <property type="match status" value="1"/>
</dbReference>